<dbReference type="GO" id="GO:0005886">
    <property type="term" value="C:plasma membrane"/>
    <property type="evidence" value="ECO:0007669"/>
    <property type="project" value="UniProtKB-SubCell"/>
</dbReference>
<evidence type="ECO:0000256" key="5">
    <source>
        <dbReference type="ARBA" id="ARBA00022519"/>
    </source>
</evidence>
<dbReference type="PATRIC" id="fig|1195246.3.peg.2343"/>
<dbReference type="STRING" id="1195246.AGRI_11807"/>
<dbReference type="InterPro" id="IPR045584">
    <property type="entry name" value="Pilin-like"/>
</dbReference>
<evidence type="ECO:0000256" key="7">
    <source>
        <dbReference type="ARBA" id="ARBA00022989"/>
    </source>
</evidence>
<keyword evidence="8 10" id="KW-0472">Membrane</keyword>
<dbReference type="EMBL" id="AKKU01000021">
    <property type="protein sequence ID" value="EIW88334.1"/>
    <property type="molecule type" value="Genomic_DNA"/>
</dbReference>
<evidence type="ECO:0000256" key="8">
    <source>
        <dbReference type="ARBA" id="ARBA00023136"/>
    </source>
</evidence>
<accession>I9P0S7</accession>
<evidence type="ECO:0000256" key="1">
    <source>
        <dbReference type="ARBA" id="ARBA00004377"/>
    </source>
</evidence>
<evidence type="ECO:0000256" key="3">
    <source>
        <dbReference type="ARBA" id="ARBA00022475"/>
    </source>
</evidence>
<keyword evidence="3" id="KW-1003">Cell membrane</keyword>
<dbReference type="eggNOG" id="COG2165">
    <property type="taxonomic scope" value="Bacteria"/>
</dbReference>
<comment type="subcellular location">
    <subcellularLocation>
        <location evidence="1">Cell inner membrane</location>
        <topology evidence="1">Single-pass membrane protein</topology>
    </subcellularLocation>
</comment>
<dbReference type="AlphaFoldDB" id="I9P0S7"/>
<evidence type="ECO:0000313" key="11">
    <source>
        <dbReference type="EMBL" id="EIW88334.1"/>
    </source>
</evidence>
<evidence type="ECO:0000256" key="10">
    <source>
        <dbReference type="SAM" id="Phobius"/>
    </source>
</evidence>
<dbReference type="InterPro" id="IPR012902">
    <property type="entry name" value="N_methyl_site"/>
</dbReference>
<sequence>MQRARGFTLLEVMLVLLLVGILASAVVINFSGNSPEQRLEKEVLRFSQVFQFIADSAQLRQQEWGLVVAAGQYAFVYYQADGWQWAQQPAAAKAYTLPEGITLTVELEGLPGEEQSLLSQLEWEDAAEDLATSPEASSPPPLPQVFILSSGEVSPFRLTFSTEQSLSPVQVTLGTDFSLPLQRYSEAD</sequence>
<feature type="transmembrane region" description="Helical" evidence="10">
    <location>
        <begin position="12"/>
        <end position="32"/>
    </location>
</feature>
<gene>
    <name evidence="11" type="ORF">AGRI_11807</name>
</gene>
<keyword evidence="6 10" id="KW-0812">Transmembrane</keyword>
<name>I9P0S7_9ALTE</name>
<dbReference type="InterPro" id="IPR002416">
    <property type="entry name" value="T2SS_protein-GspH"/>
</dbReference>
<dbReference type="Proteomes" id="UP000035062">
    <property type="component" value="Unassembled WGS sequence"/>
</dbReference>
<keyword evidence="12" id="KW-1185">Reference proteome</keyword>
<protein>
    <recommendedName>
        <fullName evidence="2">Type II secretion system protein H</fullName>
    </recommendedName>
    <alternativeName>
        <fullName evidence="9">General secretion pathway protein H</fullName>
    </alternativeName>
</protein>
<comment type="caution">
    <text evidence="11">The sequence shown here is derived from an EMBL/GenBank/DDBJ whole genome shotgun (WGS) entry which is preliminary data.</text>
</comment>
<dbReference type="Gene3D" id="3.55.40.10">
    <property type="entry name" value="minor pseudopilin epsh domain"/>
    <property type="match status" value="1"/>
</dbReference>
<dbReference type="GO" id="GO:0015627">
    <property type="term" value="C:type II protein secretion system complex"/>
    <property type="evidence" value="ECO:0007669"/>
    <property type="project" value="InterPro"/>
</dbReference>
<dbReference type="InterPro" id="IPR049875">
    <property type="entry name" value="TypeII_GspH"/>
</dbReference>
<dbReference type="Pfam" id="PF07963">
    <property type="entry name" value="N_methyl"/>
    <property type="match status" value="1"/>
</dbReference>
<keyword evidence="4" id="KW-0488">Methylation</keyword>
<organism evidence="11 12">
    <name type="scientific">Alishewanella agri BL06</name>
    <dbReference type="NCBI Taxonomy" id="1195246"/>
    <lineage>
        <taxon>Bacteria</taxon>
        <taxon>Pseudomonadati</taxon>
        <taxon>Pseudomonadota</taxon>
        <taxon>Gammaproteobacteria</taxon>
        <taxon>Alteromonadales</taxon>
        <taxon>Alteromonadaceae</taxon>
        <taxon>Alishewanella</taxon>
    </lineage>
</organism>
<evidence type="ECO:0000313" key="12">
    <source>
        <dbReference type="Proteomes" id="UP000035062"/>
    </source>
</evidence>
<evidence type="ECO:0000256" key="9">
    <source>
        <dbReference type="ARBA" id="ARBA00030775"/>
    </source>
</evidence>
<keyword evidence="5" id="KW-0997">Cell inner membrane</keyword>
<dbReference type="NCBIfam" id="TIGR02532">
    <property type="entry name" value="IV_pilin_GFxxxE"/>
    <property type="match status" value="1"/>
</dbReference>
<dbReference type="PROSITE" id="PS00409">
    <property type="entry name" value="PROKAR_NTER_METHYL"/>
    <property type="match status" value="1"/>
</dbReference>
<dbReference type="PRINTS" id="PR00885">
    <property type="entry name" value="BCTERIALGSPH"/>
</dbReference>
<dbReference type="NCBIfam" id="TIGR01708">
    <property type="entry name" value="typeII_sec_gspH"/>
    <property type="match status" value="1"/>
</dbReference>
<evidence type="ECO:0000256" key="6">
    <source>
        <dbReference type="ARBA" id="ARBA00022692"/>
    </source>
</evidence>
<reference evidence="11 12" key="1">
    <citation type="journal article" date="2012" name="J. Bacteriol.">
        <title>Genome Sequence of Pectin-Degrading Alishewanella agri, Isolated from Landfill Soil.</title>
        <authorList>
            <person name="Kim J."/>
            <person name="Jung J."/>
            <person name="Sung J.S."/>
            <person name="Chun J."/>
            <person name="Park W."/>
        </authorList>
    </citation>
    <scope>NUCLEOTIDE SEQUENCE [LARGE SCALE GENOMIC DNA]</scope>
    <source>
        <strain evidence="11 12">BL06</strain>
    </source>
</reference>
<dbReference type="GO" id="GO:0015628">
    <property type="term" value="P:protein secretion by the type II secretion system"/>
    <property type="evidence" value="ECO:0007669"/>
    <property type="project" value="InterPro"/>
</dbReference>
<proteinExistence type="predicted"/>
<evidence type="ECO:0000256" key="2">
    <source>
        <dbReference type="ARBA" id="ARBA00021549"/>
    </source>
</evidence>
<keyword evidence="7 10" id="KW-1133">Transmembrane helix</keyword>
<evidence type="ECO:0000256" key="4">
    <source>
        <dbReference type="ARBA" id="ARBA00022481"/>
    </source>
</evidence>
<dbReference type="RefSeq" id="WP_008985183.1">
    <property type="nucleotide sequence ID" value="NZ_AKKU01000021.1"/>
</dbReference>
<dbReference type="SUPFAM" id="SSF54523">
    <property type="entry name" value="Pili subunits"/>
    <property type="match status" value="1"/>
</dbReference>